<comment type="catalytic activity">
    <reaction evidence="5">
        <text>(6S)-5-formyl-5,6,7,8-tetrahydrofolate + ATP = (6R)-5,10-methenyltetrahydrofolate + ADP + phosphate</text>
        <dbReference type="Rhea" id="RHEA:10488"/>
        <dbReference type="ChEBI" id="CHEBI:30616"/>
        <dbReference type="ChEBI" id="CHEBI:43474"/>
        <dbReference type="ChEBI" id="CHEBI:57455"/>
        <dbReference type="ChEBI" id="CHEBI:57457"/>
        <dbReference type="ChEBI" id="CHEBI:456216"/>
        <dbReference type="EC" id="6.3.3.2"/>
    </reaction>
</comment>
<evidence type="ECO:0000313" key="7">
    <source>
        <dbReference type="EMBL" id="SDH86283.1"/>
    </source>
</evidence>
<keyword evidence="5" id="KW-0460">Magnesium</keyword>
<dbReference type="InterPro" id="IPR002698">
    <property type="entry name" value="FTHF_cligase"/>
</dbReference>
<evidence type="ECO:0000256" key="2">
    <source>
        <dbReference type="ARBA" id="ARBA00022741"/>
    </source>
</evidence>
<dbReference type="InterPro" id="IPR024185">
    <property type="entry name" value="FTHF_cligase-like_sf"/>
</dbReference>
<keyword evidence="2 4" id="KW-0547">Nucleotide-binding</keyword>
<dbReference type="EMBL" id="FNDZ01000001">
    <property type="protein sequence ID" value="SDH86283.1"/>
    <property type="molecule type" value="Genomic_DNA"/>
</dbReference>
<organism evidence="7 8">
    <name type="scientific">Proteiniclasticum ruminis</name>
    <dbReference type="NCBI Taxonomy" id="398199"/>
    <lineage>
        <taxon>Bacteria</taxon>
        <taxon>Bacillati</taxon>
        <taxon>Bacillota</taxon>
        <taxon>Clostridia</taxon>
        <taxon>Eubacteriales</taxon>
        <taxon>Clostridiaceae</taxon>
        <taxon>Proteiniclasticum</taxon>
    </lineage>
</organism>
<dbReference type="GO" id="GO:0046872">
    <property type="term" value="F:metal ion binding"/>
    <property type="evidence" value="ECO:0007669"/>
    <property type="project" value="UniProtKB-KW"/>
</dbReference>
<dbReference type="GO" id="GO:0009396">
    <property type="term" value="P:folic acid-containing compound biosynthetic process"/>
    <property type="evidence" value="ECO:0007669"/>
    <property type="project" value="TreeGrafter"/>
</dbReference>
<keyword evidence="5" id="KW-0479">Metal-binding</keyword>
<dbReference type="Gene3D" id="3.40.50.10420">
    <property type="entry name" value="NagB/RpiA/CoA transferase-like"/>
    <property type="match status" value="1"/>
</dbReference>
<name>A0A1G8FVV3_9CLOT</name>
<protein>
    <recommendedName>
        <fullName evidence="5">5-formyltetrahydrofolate cyclo-ligase</fullName>
        <ecNumber evidence="5">6.3.3.2</ecNumber>
    </recommendedName>
</protein>
<feature type="binding site" evidence="4">
    <location>
        <begin position="139"/>
        <end position="147"/>
    </location>
    <ligand>
        <name>ATP</name>
        <dbReference type="ChEBI" id="CHEBI:30616"/>
    </ligand>
</feature>
<accession>A0A1G8FVV3</accession>
<dbReference type="PANTHER" id="PTHR23407:SF1">
    <property type="entry name" value="5-FORMYLTETRAHYDROFOLATE CYCLO-LIGASE"/>
    <property type="match status" value="1"/>
</dbReference>
<dbReference type="InterPro" id="IPR037171">
    <property type="entry name" value="NagB/RpiA_transferase-like"/>
</dbReference>
<dbReference type="AlphaFoldDB" id="A0A1G8FVV3"/>
<evidence type="ECO:0000256" key="3">
    <source>
        <dbReference type="ARBA" id="ARBA00022840"/>
    </source>
</evidence>
<keyword evidence="7" id="KW-0436">Ligase</keyword>
<dbReference type="Pfam" id="PF01812">
    <property type="entry name" value="5-FTHF_cyc-lig"/>
    <property type="match status" value="1"/>
</dbReference>
<feature type="binding site" evidence="4">
    <location>
        <position position="62"/>
    </location>
    <ligand>
        <name>substrate</name>
    </ligand>
</feature>
<dbReference type="GO" id="GO:0030272">
    <property type="term" value="F:5-formyltetrahydrofolate cyclo-ligase activity"/>
    <property type="evidence" value="ECO:0007669"/>
    <property type="project" value="UniProtKB-EC"/>
</dbReference>
<dbReference type="PANTHER" id="PTHR23407">
    <property type="entry name" value="ATPASE INHIBITOR/5-FORMYLTETRAHYDROFOLATE CYCLO-LIGASE"/>
    <property type="match status" value="1"/>
</dbReference>
<sequence>MMMNEEVKLQKKELRGKLIEKQRNLDAQYRESASKEILEVLKKQKDYLLAGTIFIYVGQETEVNTTLIIQDALAKGKRVLVPKTVSLGHMEACEIDSMEDLSPGIHGILEPKDLAYQMEPGKIDIAFVPCVAFTKDGFRLGYGGGFYDRFLPRGRFKRILVAFSEMEEDVLPHDVFDEKVHGILTEKGYSNLW</sequence>
<dbReference type="SUPFAM" id="SSF100950">
    <property type="entry name" value="NagB/RpiA/CoA transferase-like"/>
    <property type="match status" value="1"/>
</dbReference>
<dbReference type="GO" id="GO:0005524">
    <property type="term" value="F:ATP binding"/>
    <property type="evidence" value="ECO:0007669"/>
    <property type="project" value="UniProtKB-KW"/>
</dbReference>
<proteinExistence type="inferred from homology"/>
<evidence type="ECO:0000256" key="4">
    <source>
        <dbReference type="PIRSR" id="PIRSR006806-1"/>
    </source>
</evidence>
<reference evidence="7 8" key="1">
    <citation type="submission" date="2016-10" db="EMBL/GenBank/DDBJ databases">
        <authorList>
            <person name="de Groot N.N."/>
        </authorList>
    </citation>
    <scope>NUCLEOTIDE SEQUENCE [LARGE SCALE GENOMIC DNA]</scope>
    <source>
        <strain evidence="7 8">CGMCC 1.5058</strain>
    </source>
</reference>
<dbReference type="GO" id="GO:0035999">
    <property type="term" value="P:tetrahydrofolate interconversion"/>
    <property type="evidence" value="ECO:0007669"/>
    <property type="project" value="TreeGrafter"/>
</dbReference>
<evidence type="ECO:0000256" key="5">
    <source>
        <dbReference type="RuleBase" id="RU361279"/>
    </source>
</evidence>
<dbReference type="NCBIfam" id="TIGR02727">
    <property type="entry name" value="MTHFS_bact"/>
    <property type="match status" value="1"/>
</dbReference>
<gene>
    <name evidence="7" type="ORF">SAMN05421804_10156</name>
</gene>
<dbReference type="Proteomes" id="UP000183255">
    <property type="component" value="Unassembled WGS sequence"/>
</dbReference>
<comment type="cofactor">
    <cofactor evidence="5">
        <name>Mg(2+)</name>
        <dbReference type="ChEBI" id="CHEBI:18420"/>
    </cofactor>
</comment>
<feature type="coiled-coil region" evidence="6">
    <location>
        <begin position="4"/>
        <end position="31"/>
    </location>
</feature>
<dbReference type="PIRSF" id="PIRSF006806">
    <property type="entry name" value="FTHF_cligase"/>
    <property type="match status" value="1"/>
</dbReference>
<evidence type="ECO:0000313" key="8">
    <source>
        <dbReference type="Proteomes" id="UP000183255"/>
    </source>
</evidence>
<feature type="binding site" evidence="4">
    <location>
        <begin position="11"/>
        <end position="15"/>
    </location>
    <ligand>
        <name>ATP</name>
        <dbReference type="ChEBI" id="CHEBI:30616"/>
    </ligand>
</feature>
<evidence type="ECO:0000256" key="1">
    <source>
        <dbReference type="ARBA" id="ARBA00010638"/>
    </source>
</evidence>
<feature type="binding site" evidence="4">
    <location>
        <position position="57"/>
    </location>
    <ligand>
        <name>substrate</name>
    </ligand>
</feature>
<keyword evidence="6" id="KW-0175">Coiled coil</keyword>
<keyword evidence="3 4" id="KW-0067">ATP-binding</keyword>
<evidence type="ECO:0000256" key="6">
    <source>
        <dbReference type="SAM" id="Coils"/>
    </source>
</evidence>
<comment type="similarity">
    <text evidence="1 5">Belongs to the 5-formyltetrahydrofolate cyclo-ligase family.</text>
</comment>
<dbReference type="EC" id="6.3.3.2" evidence="5"/>